<feature type="repeat" description="LDL-receptor class B" evidence="19">
    <location>
        <begin position="1941"/>
        <end position="1982"/>
    </location>
</feature>
<dbReference type="PROSITE" id="PS01209">
    <property type="entry name" value="LDLRA_1"/>
    <property type="match status" value="20"/>
</dbReference>
<dbReference type="SUPFAM" id="SSF57184">
    <property type="entry name" value="Growth factor receptor domain"/>
    <property type="match status" value="3"/>
</dbReference>
<feature type="disulfide bond" evidence="18">
    <location>
        <begin position="3068"/>
        <end position="3080"/>
    </location>
</feature>
<evidence type="ECO:0000256" key="6">
    <source>
        <dbReference type="ARBA" id="ARBA00022692"/>
    </source>
</evidence>
<feature type="disulfide bond" evidence="18">
    <location>
        <begin position="112"/>
        <end position="130"/>
    </location>
</feature>
<dbReference type="SUPFAM" id="SSF57196">
    <property type="entry name" value="EGF/Laminin"/>
    <property type="match status" value="4"/>
</dbReference>
<feature type="disulfide bond" evidence="18">
    <location>
        <begin position="2738"/>
        <end position="2750"/>
    </location>
</feature>
<dbReference type="PANTHER" id="PTHR22722">
    <property type="entry name" value="LOW-DENSITY LIPOPROTEIN RECEPTOR-RELATED PROTEIN 2-RELATED"/>
    <property type="match status" value="1"/>
</dbReference>
<dbReference type="Gene3D" id="4.10.1220.10">
    <property type="entry name" value="EGF-type module"/>
    <property type="match status" value="2"/>
</dbReference>
<feature type="disulfide bond" evidence="18">
    <location>
        <begin position="2757"/>
        <end position="2772"/>
    </location>
</feature>
<evidence type="ECO:0000256" key="2">
    <source>
        <dbReference type="ARBA" id="ARBA00009939"/>
    </source>
</evidence>
<evidence type="ECO:0000256" key="21">
    <source>
        <dbReference type="SAM" id="Phobius"/>
    </source>
</evidence>
<dbReference type="Proteomes" id="UP000887568">
    <property type="component" value="Unplaced"/>
</dbReference>
<feature type="disulfide bond" evidence="18">
    <location>
        <begin position="2745"/>
        <end position="2763"/>
    </location>
</feature>
<dbReference type="GO" id="GO:0005905">
    <property type="term" value="C:clathrin-coated pit"/>
    <property type="evidence" value="ECO:0007669"/>
    <property type="project" value="UniProtKB-KW"/>
</dbReference>
<evidence type="ECO:0000256" key="11">
    <source>
        <dbReference type="ARBA" id="ARBA00023136"/>
    </source>
</evidence>
<feature type="region of interest" description="Disordered" evidence="20">
    <location>
        <begin position="4512"/>
        <end position="4553"/>
    </location>
</feature>
<evidence type="ECO:0000256" key="1">
    <source>
        <dbReference type="ARBA" id="ARBA00004251"/>
    </source>
</evidence>
<feature type="disulfide bond" evidence="18">
    <location>
        <begin position="1123"/>
        <end position="1141"/>
    </location>
</feature>
<dbReference type="Pfam" id="PF00057">
    <property type="entry name" value="Ldl_recept_a"/>
    <property type="match status" value="31"/>
</dbReference>
<feature type="disulfide bond" evidence="18">
    <location>
        <begin position="3757"/>
        <end position="3772"/>
    </location>
</feature>
<sequence>MLRIYWALLVGILTLAVSGHNQRECPAGHFQCDSGQCISRAWKCDGYINCDDGTDEQGCDYGTCPPHQYQCPSSNRCIPLTWLCDGVFDCPNQEDESRNCPAVTCASDEFRCDTGFCIWSLWQCDYFADCADRSDEQGCNFPACSGREWTCDSGECIAATVRCDGEYDCVDLSDEVNCTNVVCHPSKTQCGSGECLPSFFRCDHYSDCWDASDEVNCTHAPCLREDFTCNSGQCIQSSYVCDGMMDCSDGSDELQCVGTFSCPPQQWPCSESLRKCISIDKLCDGRQDCPNGEDERVPCNTHSCGFLSCEYRCHGAPNGGTCYCDAGFVVSSNNRTCEDFDECNHWGYCEQGCVNTPSSYQCSCQDGYQLEGNGHCRSLATDTPYLLVSSGQTITRSNLNGHQSRTITTTPEAITPGPLAYHYTLGKIFYFSSSEGKIYSCNLVGGNPTDPQVVLQLLGNLKVSDIAVDWIANKLYLVENAGNRIEVAELDGSHRSTVIGSNLGSPSGLALDPINGYMFFGDAEQPSFYSNMVHTVYQKIERAFMDGSHRFVLTDQKVHTVSGIAVDIPARRIYWVDHTLDCLVTITYEGHQRYTILQGGLVLPNSQLLAIYDRYAFIADHTRDAVLRADRFDWTADATVSLPGSVGEASGLTVYHSSLQPSAPNPCGTDNGGCQHLCVITRRSDNQGIGYQCKCDIGYKLNDDLATCSKVTSFLLVGDSETIRGIPLDSSVENDCMQPFAFQGSGQHFVFFSSMQYDAASETIYYIPTLNSLRMVKLDGTDNQKIFSRQLAWTRTGYDWLSKNFYWRDMDRGLIAVLKMDGIFETETVIYQNNSIWLDDFAVAPLGGYLFWLEQPARQLKRAWLDGTHVETVLDAHVVNSLMALTVDHRDSLLFWTSFLEHQSPNTDSLWHCDFNGQSRTQVNTYGKSPWSISVFGDYAYFFSKMAIYRVNKTQGSWPLELYSSAGVFSFVEIQVYSDELQTGENQCSRHGLNGDCSHFCFGTPTGQRTCGCPIMMKLANDQRTCEADPDAVSPWDCTATEWTCDDDTCIMGFQRCNGSPNCPNGEDESGCAGQCWTSRSCTDDPNMCLAWWKVCNDVNDCADGSDELDCPANECTDESFHCQDGTCIPAPWRCDTTTECPDGSDEVDCEGYTCPPDHFSCASVMRCISRLEVCDGYNDCGDRSDEANCLHTNCTELWLFACSSGNCIPSFWRCDNDVDCADGSDELDCTGDNGCSSDNYVRCTASGLCILARWQCDGIADCDDSSDEPEDCTPPECEGFECGNSCIPEYWVCDGDPDCVDGSDEEACPTPAFACPADSWQCPGTTQCVAVTSVCDVTEDCPHGEDEGPRCNEDTCSVRNGGCSHMCIDTPFGAECSCPDGYTLANMKACQDIDECTQAGSCSQECSNRRGAYLCLCTDGYLLEPDGRTCKVTDPSTPYLIVTSRNGVMRYSIPTTDMTNIHRSNYERITGSDFDSITGNIYFSNSNDNNLFKTDINGSNLETVYSNGIEYMEAIAVDWVGRNIYWSDTAINIIEVASLDRDHRAVLFSQNISRPRGLCLDPSEGSRYLFWADWGQNPRLERASMDGQDRMTIISDNLYWPNGVTLDLPTKKVYFGDGRLDFIDSCNYDGSGRRRVVMRSMGNSRIHSITIFEDSMYWTDKGNNEILQAKKFNGENMTVYYPYVYGLIDIHAYHPAKQPPGPNPCSSNPCSNLCVLSSKDPGFSCLCPVGQTLQSDGSCTMADVFLLVVRGSMIQGISLDPTDQSLNHIQTVTAARDAYDVDFDKDGEFIYWSEAVVEGHEEDNAARSILRAEFSGFNSSSEFVPTAYLGSPVGIAIDHLSRNIYWTNPDKHTIEVMRLDGDNNYRRNVVENSGGETSVIFDPASICLDPGSGMMYWAENGGMGVAPQINRANMDGSVLTAVVSENLGHVDFLTIDIAQHKLYWTQSIGQLIERCNVDGTGRQTVVEGVHHGMGIAVYENYLYYADSAYEKIMRVDRDTGQNPVVMRSNERRLKGMRIFARFGPTSNGCTTSNGGCQHLCLPTGPSARVCACAVGYILNTDGVTCGNLSSFAVVSQLRVTRGFGLEGLDHPEAMVPIGGRTRYTLHVDVYMPGEYIYFADYDPNSRRTDRNGIRRIKPDGSGFQDIALTGLGYWGTRGLTVDWIAGNVYWNSAHQEESFLEVSRLDGSLRRVLWKTPDHKPRAIAVNPIKRYLYWADYGQTPKIVRAFLDGSNRTELVTIGISLPRDIAVDVQTHDVFWVDTVTDVLEKIDWQGGNRQIIRSQLPNPRGLAVFSDSVYWVDRNLEKIFQASKLANSNKDPEVFRTDMEKLRDIAIFDASNQPPADDNVCGVNNGGCDQLCLAMPDDVAVSRVCLCAIGELADDGQTCQNSTSYLVLRLSTFFASLNFDPRNHAVPFQRMQVGYTHGVAIHDPLQRIYWFYRDQLKYISIHGGSPVEVKQVQGIGRYLDLAIDWLHNRIYIASYSENALYTVDLEGNNLVQIAYASRPRNIILNPCEGTMYYMTNDWSTTTIYRSSMGGSQQESLITFTSYVPLMTIDYTDRWLYFLDTSESPMLRRIKTDGSVQETILDSVNTITGMAVYGDYLYYSNYQAVTRVEKDTGANPTVIAHDYSARPYGLYVFNGEQPTCTSSPCDFENGGCSHICLPGTAGTRVCSCPQGLLLKNQGRICVPTNATCSDTTQFTCADGSCIPESWACDVDNDCGDWSDESPRFCFDHTCEATEYLCNNSRCIPSSWRCDFDNDCRDNSDEKNCPFPTCAVGDYTCPNSRCIPEAYVCDEDDDCRDGNHTDEQNCPEVTCRPGYVSCPNNHICISPYWRCDGDNDCLDNSDENPLYCQQEECPSSGHKCTSGQCISGFWLCDDEVDCLDGSDEGAFCNEEDFTCSPNFFTCDNKRCIHESWICDTDNDCGDGSDEDERHNCDTHQCAPEYYTCRQNRPNHNRCIPMVWLCDGLSDCEHADDEDNCTRTTCVGGEFTCTNGLCIPESWECDHDNDCGDQSDEGGHCDYGTCGNNEFTCNNGRCIPAVWQCDGDNDCRDYSDEQNCATTPPCEEGYFTCLNRDCILDDHVCDKTNDCSDMSDETHCDINECLTLQANQCEHYCNDTRTGYFCSCQPGYSLNDDGKTCRDNNECNEIPGVCSQLCENTRGSYFCKCADGYAREQDLTTCKHSEGGDASLVFSNRYYIRKLSLDGQQYDLIKDGLYNAIALDYDLRENRLYYLDTGTDKISRMFLNGTGAEVIVPYAVTSGQGLAVDWVGRKLYWLETSSDVMEVSELDGTLRKTIVYQDMSQPRAMSLDPRNRYLYWTDWGLRSYIGRMGMDGSSPMRIITEGLVWPNGLTICYACDKLYWADAHLNYIGYSNLDGSHIHKLPGEELAHPFAVTVFEDYVYWTDWNHMGIYRANKSTGANMTLMREVLHRPFDVHVLHPLRQDQSLMNPCGTNNGGCSHLCLLSPNGDFTCACPDNFILSGSNSESCQANCSVLEYRCADNSGCIPINWKCDSEADCPDGSDEPASCPVRHCDLGYFQCDNLNCATGPQLCNGQDDCGDGSDERMCDQTHCQAWEFRCATGNCILHTLVCNQNNDCSDGSDENTQLCQSRSCSPGYFQCDNGFCIPEAWYCDFDNDCGDNSDEPHRQCQQVTCPTGWEPCRTNYRCIPSWAFCDGYDNCRDNSDEENCEARTCDPGEFRCDSHSCIPQRWVCDFEQDCADGTDEVANCPFRDCSESEFRCDTQQCIPKRWICDHDNDCGDMSDEVACEDHSCLEGYAKCASGHCIRENYVCDGDRDCLDYSDEVNCPTRLPNGLYCFATEFTCNNTLCIWEDWVCDGDNDCGDGSDELLSVCAGRECDPSTHYRCANGRCIPLWKTCDEIDDCGDASDENNHDFCQAKVQCQDDEYKCPNGLCIPGFYVCDAFDDCGDASDETGCNDGACADAACEEDCMDTATGHICTCPAGHQVGPDHLGCEDINECQDNPCPQLCRNTKGSYHCQCASGFTDRGAKGMDCKPDGNHPTFIFGDGSDIRRYDNNTKKYTAVASQEGLIEDVDYHVGQDALYWVDIAHSAVKRGRFPANEDQEVVVQEIVSNINIPQGIAVDWVSGNVYWTDRGIKPNPFGRKRRQAPTPSPRVAVAKLDGRYVKDLVTTDIGKPTAIAVNPFRGLLYWTDTGATPKIEMAWMNGGGRTVLVADGISNPTGLTIDFANYDTIYFCDNKDNRIDSMSWNGENRKVLKAGSDLANPFQLEVFGSYLHITTEPIEFAGKILNLDKLGRGIPTTLIDNINLPSGLVVRQDQRYPTSYTNRCDKNPCSHLCLLTPTIAGNRVTDGFSCECPNNDVFERGSTSVCRGAQVEPNPLPGLPICQCENGGSCLAPGKCQCPSGFEGDTCGKASPRSGGPGGGATAAIIVVVLLIVIAVAVLAFILVRRRRNSPKPGIDGAVSYRGGANIEMPTQHPGTDGAGVIEKGPTAGNFENPVYNMQSPTLQAVGDYENATPMAQAEALPPKVDLGADQAGPLPEKTGLPTHAYSPTEAEGDTKVLVTKDKM</sequence>
<dbReference type="GO" id="GO:0006898">
    <property type="term" value="P:receptor-mediated endocytosis"/>
    <property type="evidence" value="ECO:0007669"/>
    <property type="project" value="TreeGrafter"/>
</dbReference>
<feature type="disulfide bond" evidence="18">
    <location>
        <begin position="1045"/>
        <end position="1063"/>
    </location>
</feature>
<dbReference type="FunFam" id="2.120.10.30:FF:000008">
    <property type="entry name" value="Low-density lipoprotein receptor-related protein 4"/>
    <property type="match status" value="1"/>
</dbReference>
<evidence type="ECO:0000256" key="3">
    <source>
        <dbReference type="ARBA" id="ARBA00022475"/>
    </source>
</evidence>
<feature type="disulfide bond" evidence="18">
    <location>
        <begin position="3796"/>
        <end position="3811"/>
    </location>
</feature>
<dbReference type="FunFam" id="4.10.400.10:FF:000005">
    <property type="entry name" value="low-density lipoprotein receptor-related protein 1B"/>
    <property type="match status" value="2"/>
</dbReference>
<accession>A0A913Z657</accession>
<feature type="disulfide bond" evidence="18">
    <location>
        <begin position="3047"/>
        <end position="3062"/>
    </location>
</feature>
<feature type="disulfide bond" evidence="18">
    <location>
        <begin position="3617"/>
        <end position="3629"/>
    </location>
</feature>
<feature type="disulfide bond" evidence="18">
    <location>
        <begin position="2909"/>
        <end position="2927"/>
    </location>
</feature>
<evidence type="ECO:0000256" key="16">
    <source>
        <dbReference type="ARBA" id="ARBA00037878"/>
    </source>
</evidence>
<dbReference type="InterPro" id="IPR036055">
    <property type="entry name" value="LDL_receptor-like_sf"/>
</dbReference>
<dbReference type="InterPro" id="IPR032485">
    <property type="entry name" value="LRP1-like_beta_prop"/>
</dbReference>
<dbReference type="EnsemblMetazoa" id="XM_038191276.1">
    <property type="protein sequence ID" value="XP_038047204.1"/>
    <property type="gene ID" value="LOC119721280"/>
</dbReference>
<feature type="disulfide bond" evidence="18">
    <location>
        <begin position="3906"/>
        <end position="3918"/>
    </location>
</feature>
<keyword evidence="25" id="KW-1185">Reference proteome</keyword>
<feature type="disulfide bond" evidence="18">
    <location>
        <begin position="222"/>
        <end position="234"/>
    </location>
</feature>
<dbReference type="SMART" id="SM00179">
    <property type="entry name" value="EGF_CA"/>
    <property type="match status" value="7"/>
</dbReference>
<dbReference type="InterPro" id="IPR000742">
    <property type="entry name" value="EGF"/>
</dbReference>
<keyword evidence="13" id="KW-0675">Receptor</keyword>
<dbReference type="FunFam" id="4.10.400.10:FF:000034">
    <property type="entry name" value="Low-density lipoprotein receptor-related protein 2"/>
    <property type="match status" value="3"/>
</dbReference>
<dbReference type="OMA" id="RTCQPEQ"/>
<feature type="disulfide bond" evidence="18">
    <location>
        <begin position="3035"/>
        <end position="3053"/>
    </location>
</feature>
<dbReference type="PROSITE" id="PS00010">
    <property type="entry name" value="ASX_HYDROXYL"/>
    <property type="match status" value="3"/>
</dbReference>
<dbReference type="OrthoDB" id="21182at2759"/>
<dbReference type="InterPro" id="IPR018097">
    <property type="entry name" value="EGF_Ca-bd_CS"/>
</dbReference>
<feature type="disulfide bond" evidence="18">
    <location>
        <begin position="3678"/>
        <end position="3693"/>
    </location>
</feature>
<feature type="repeat" description="LDL-receptor class B" evidence="19">
    <location>
        <begin position="3318"/>
        <end position="3361"/>
    </location>
</feature>
<evidence type="ECO:0000256" key="9">
    <source>
        <dbReference type="ARBA" id="ARBA00022837"/>
    </source>
</evidence>
<feature type="disulfide bond" evidence="18">
    <location>
        <begin position="3784"/>
        <end position="3802"/>
    </location>
</feature>
<feature type="disulfide bond" evidence="18">
    <location>
        <begin position="163"/>
        <end position="178"/>
    </location>
</feature>
<feature type="repeat" description="LDL-receptor class B" evidence="19">
    <location>
        <begin position="2212"/>
        <end position="2255"/>
    </location>
</feature>
<feature type="disulfide bond" evidence="18">
    <location>
        <begin position="3913"/>
        <end position="3931"/>
    </location>
</feature>
<feature type="disulfide bond" evidence="18">
    <location>
        <begin position="1203"/>
        <end position="1221"/>
    </location>
</feature>
<feature type="disulfide bond" evidence="18">
    <location>
        <begin position="3698"/>
        <end position="3710"/>
    </location>
</feature>
<feature type="disulfide bond" evidence="18">
    <location>
        <begin position="3705"/>
        <end position="3723"/>
    </location>
</feature>
<feature type="disulfide bond" evidence="18">
    <location>
        <begin position="3624"/>
        <end position="3642"/>
    </location>
</feature>
<evidence type="ECO:0000256" key="12">
    <source>
        <dbReference type="ARBA" id="ARBA00023157"/>
    </source>
</evidence>
<feature type="repeat" description="LDL-receptor class B" evidence="19">
    <location>
        <begin position="473"/>
        <end position="515"/>
    </location>
</feature>
<name>A0A913Z657_PATMI</name>
<feature type="disulfide bond" evidence="18">
    <location>
        <begin position="3925"/>
        <end position="3940"/>
    </location>
</feature>
<feature type="disulfide bond" evidence="18">
    <location>
        <begin position="3544"/>
        <end position="3562"/>
    </location>
</feature>
<feature type="chain" id="PRO_5037248826" description="EGF-like domain-containing protein" evidence="22">
    <location>
        <begin position="20"/>
        <end position="4553"/>
    </location>
</feature>
<dbReference type="GO" id="GO:0043235">
    <property type="term" value="C:receptor complex"/>
    <property type="evidence" value="ECO:0007669"/>
    <property type="project" value="TreeGrafter"/>
</dbReference>
<feature type="disulfide bond" evidence="18">
    <location>
        <begin position="202"/>
        <end position="217"/>
    </location>
</feature>
<feature type="disulfide bond" evidence="18">
    <location>
        <begin position="241"/>
        <end position="256"/>
    </location>
</feature>
<dbReference type="Gene3D" id="2.120.10.30">
    <property type="entry name" value="TolB, C-terminal domain"/>
    <property type="match status" value="8"/>
</dbReference>
<feature type="domain" description="EGF-like" evidence="23">
    <location>
        <begin position="4367"/>
        <end position="4397"/>
    </location>
</feature>
<dbReference type="InterPro" id="IPR056588">
    <property type="entry name" value="EGF_LRP2"/>
</dbReference>
<feature type="disulfide bond" evidence="18">
    <location>
        <begin position="1175"/>
        <end position="1190"/>
    </location>
</feature>
<feature type="domain" description="EGF-like" evidence="23">
    <location>
        <begin position="3980"/>
        <end position="4014"/>
    </location>
</feature>
<comment type="similarity">
    <text evidence="2">Belongs to the LDLR family.</text>
</comment>
<keyword evidence="4 17" id="KW-0245">EGF-like domain</keyword>
<dbReference type="Pfam" id="PF16472">
    <property type="entry name" value="DUF5050"/>
    <property type="match status" value="1"/>
</dbReference>
<feature type="repeat" description="LDL-receptor class B" evidence="19">
    <location>
        <begin position="1523"/>
        <end position="1565"/>
    </location>
</feature>
<feature type="compositionally biased region" description="Basic and acidic residues" evidence="20">
    <location>
        <begin position="4542"/>
        <end position="4553"/>
    </location>
</feature>
<evidence type="ECO:0000256" key="15">
    <source>
        <dbReference type="ARBA" id="ARBA00023180"/>
    </source>
</evidence>
<feature type="disulfide bond" evidence="18">
    <location>
        <begin position="3028"/>
        <end position="3040"/>
    </location>
</feature>
<feature type="disulfide bond" evidence="18">
    <location>
        <begin position="151"/>
        <end position="169"/>
    </location>
</feature>
<dbReference type="GO" id="GO:0042562">
    <property type="term" value="F:hormone binding"/>
    <property type="evidence" value="ECO:0007669"/>
    <property type="project" value="TreeGrafter"/>
</dbReference>
<dbReference type="SMART" id="SM00181">
    <property type="entry name" value="EGF"/>
    <property type="match status" value="21"/>
</dbReference>
<dbReference type="FunFam" id="4.10.400.10:FF:000011">
    <property type="entry name" value="Low-density lipoprotein receptor-related protein 1"/>
    <property type="match status" value="2"/>
</dbReference>
<keyword evidence="3" id="KW-1003">Cell membrane</keyword>
<feature type="disulfide bond" evidence="18">
    <location>
        <begin position="2860"/>
        <end position="2872"/>
    </location>
</feature>
<feature type="repeat" description="LDL-receptor class B" evidence="19">
    <location>
        <begin position="1480"/>
        <end position="1522"/>
    </location>
</feature>
<dbReference type="GO" id="GO:0005509">
    <property type="term" value="F:calcium ion binding"/>
    <property type="evidence" value="ECO:0007669"/>
    <property type="project" value="InterPro"/>
</dbReference>
<evidence type="ECO:0000256" key="19">
    <source>
        <dbReference type="PROSITE-ProRule" id="PRU00461"/>
    </source>
</evidence>
<feature type="disulfide bond" evidence="18">
    <location>
        <begin position="3738"/>
        <end position="3750"/>
    </location>
</feature>
<dbReference type="SUPFAM" id="SSF63825">
    <property type="entry name" value="YWTD domain"/>
    <property type="match status" value="8"/>
</dbReference>
<dbReference type="PROSITE" id="PS50068">
    <property type="entry name" value="LDLRA_2"/>
    <property type="match status" value="36"/>
</dbReference>
<feature type="signal peptide" evidence="22">
    <location>
        <begin position="1"/>
        <end position="19"/>
    </location>
</feature>
<feature type="disulfide bond" evidence="18">
    <location>
        <begin position="229"/>
        <end position="247"/>
    </location>
</feature>
<feature type="repeat" description="LDL-receptor class B" evidence="19">
    <location>
        <begin position="4171"/>
        <end position="4214"/>
    </location>
</feature>
<evidence type="ECO:0000259" key="23">
    <source>
        <dbReference type="PROSITE" id="PS50026"/>
    </source>
</evidence>
<keyword evidence="9" id="KW-0106">Calcium</keyword>
<evidence type="ECO:0000256" key="22">
    <source>
        <dbReference type="SAM" id="SignalP"/>
    </source>
</evidence>
<evidence type="ECO:0000256" key="10">
    <source>
        <dbReference type="ARBA" id="ARBA00022989"/>
    </source>
</evidence>
<feature type="disulfide bond" evidence="18">
    <location>
        <begin position="2704"/>
        <end position="2722"/>
    </location>
</feature>
<keyword evidence="8" id="KW-0677">Repeat</keyword>
<dbReference type="PRINTS" id="PR00261">
    <property type="entry name" value="LDLRECEPTOR"/>
</dbReference>
<feature type="disulfide bond" evidence="18">
    <location>
        <begin position="3075"/>
        <end position="3093"/>
    </location>
</feature>
<feature type="disulfide bond" evidence="18">
    <location>
        <begin position="190"/>
        <end position="208"/>
    </location>
</feature>
<feature type="disulfide bond" evidence="18">
    <location>
        <begin position="2902"/>
        <end position="2914"/>
    </location>
</feature>
<keyword evidence="15" id="KW-0325">Glycoprotein</keyword>
<feature type="disulfide bond" evidence="18">
    <location>
        <begin position="124"/>
        <end position="139"/>
    </location>
</feature>
<dbReference type="CDD" id="cd00054">
    <property type="entry name" value="EGF_CA"/>
    <property type="match status" value="2"/>
</dbReference>
<feature type="disulfide bond" evidence="18">
    <location>
        <begin position="1215"/>
        <end position="1230"/>
    </location>
</feature>
<feature type="disulfide bond" evidence="18">
    <location>
        <begin position="3583"/>
        <end position="3601"/>
    </location>
</feature>
<dbReference type="InterPro" id="IPR011042">
    <property type="entry name" value="6-blade_b-propeller_TolB-like"/>
</dbReference>
<dbReference type="PROSITE" id="PS51120">
    <property type="entry name" value="LDLRB"/>
    <property type="match status" value="13"/>
</dbReference>
<dbReference type="InterPro" id="IPR000152">
    <property type="entry name" value="EGF-type_Asp/Asn_hydroxyl_site"/>
</dbReference>
<keyword evidence="14" id="KW-0168">Coated pit</keyword>
<dbReference type="InterPro" id="IPR023415">
    <property type="entry name" value="LDLR_class-A_CS"/>
</dbReference>
<evidence type="ECO:0000256" key="20">
    <source>
        <dbReference type="SAM" id="MobiDB-lite"/>
    </source>
</evidence>
<dbReference type="PROSITE" id="PS50026">
    <property type="entry name" value="EGF_3"/>
    <property type="match status" value="4"/>
</dbReference>
<evidence type="ECO:0000256" key="13">
    <source>
        <dbReference type="ARBA" id="ARBA00023170"/>
    </source>
</evidence>
<feature type="disulfide bond" evidence="18">
    <location>
        <begin position="1294"/>
        <end position="1309"/>
    </location>
</feature>
<comment type="subcellular location">
    <subcellularLocation>
        <location evidence="1">Cell membrane</location>
        <topology evidence="1">Single-pass type I membrane protein</topology>
    </subcellularLocation>
    <subcellularLocation>
        <location evidence="16">Membrane</location>
        <location evidence="16">Coated pit</location>
    </subcellularLocation>
</comment>
<keyword evidence="6 21" id="KW-0812">Transmembrane</keyword>
<feature type="disulfide bond" evidence="18">
    <location>
        <begin position="183"/>
        <end position="195"/>
    </location>
</feature>
<feature type="transmembrane region" description="Helical" evidence="21">
    <location>
        <begin position="4410"/>
        <end position="4433"/>
    </location>
</feature>
<feature type="repeat" description="LDL-receptor class B" evidence="19">
    <location>
        <begin position="4065"/>
        <end position="4111"/>
    </location>
</feature>
<feature type="disulfide bond" evidence="18">
    <location>
        <begin position="3828"/>
        <end position="3846"/>
    </location>
</feature>
<evidence type="ECO:0000256" key="4">
    <source>
        <dbReference type="ARBA" id="ARBA00022536"/>
    </source>
</evidence>
<dbReference type="PROSITE" id="PS01186">
    <property type="entry name" value="EGF_2"/>
    <property type="match status" value="6"/>
</dbReference>
<feature type="disulfide bond" evidence="18">
    <location>
        <begin position="3537"/>
        <end position="3549"/>
    </location>
</feature>
<dbReference type="InterPro" id="IPR009030">
    <property type="entry name" value="Growth_fac_rcpt_cys_sf"/>
</dbReference>
<comment type="caution">
    <text evidence="17">Lacks conserved residue(s) required for the propagation of feature annotation.</text>
</comment>
<dbReference type="FunFam" id="2.120.10.30:FF:000241">
    <property type="entry name" value="Low-density lipoprotein receptor-related protein 6"/>
    <property type="match status" value="5"/>
</dbReference>
<dbReference type="Pfam" id="PF14670">
    <property type="entry name" value="FXa_inhibition"/>
    <property type="match status" value="3"/>
</dbReference>
<dbReference type="GeneID" id="119721280"/>
<feature type="disulfide bond" evidence="18">
    <location>
        <begin position="1038"/>
        <end position="1050"/>
    </location>
</feature>
<keyword evidence="7 22" id="KW-0732">Signal</keyword>
<feature type="disulfide bond" evidence="18">
    <location>
        <begin position="25"/>
        <end position="37"/>
    </location>
</feature>
<dbReference type="InterPro" id="IPR049883">
    <property type="entry name" value="NOTCH1_EGF-like"/>
</dbReference>
<dbReference type="RefSeq" id="XP_038047204.1">
    <property type="nucleotide sequence ID" value="XM_038191276.1"/>
</dbReference>
<dbReference type="InterPro" id="IPR000033">
    <property type="entry name" value="LDLR_classB_rpt"/>
</dbReference>
<evidence type="ECO:0000313" key="25">
    <source>
        <dbReference type="Proteomes" id="UP000887568"/>
    </source>
</evidence>
<dbReference type="SMART" id="SM00192">
    <property type="entry name" value="LDLa"/>
    <property type="match status" value="36"/>
</dbReference>
<feature type="disulfide bond" evidence="18">
    <location>
        <begin position="32"/>
        <end position="50"/>
    </location>
</feature>
<evidence type="ECO:0000256" key="18">
    <source>
        <dbReference type="PROSITE-ProRule" id="PRU00124"/>
    </source>
</evidence>
<keyword evidence="11 21" id="KW-0472">Membrane</keyword>
<feature type="domain" description="EGF-like" evidence="23">
    <location>
        <begin position="3103"/>
        <end position="3144"/>
    </location>
</feature>
<evidence type="ECO:0000256" key="14">
    <source>
        <dbReference type="ARBA" id="ARBA00023176"/>
    </source>
</evidence>
<keyword evidence="12 17" id="KW-1015">Disulfide bond</keyword>
<feature type="disulfide bond" evidence="18">
    <location>
        <begin position="2995"/>
        <end position="3013"/>
    </location>
</feature>
<feature type="disulfide bond" evidence="18">
    <location>
        <begin position="1096"/>
        <end position="1111"/>
    </location>
</feature>
<dbReference type="CDD" id="cd00112">
    <property type="entry name" value="LDLa"/>
    <property type="match status" value="34"/>
</dbReference>
<keyword evidence="5" id="KW-0254">Endocytosis</keyword>
<proteinExistence type="inferred from homology"/>
<dbReference type="GO" id="GO:0016324">
    <property type="term" value="C:apical plasma membrane"/>
    <property type="evidence" value="ECO:0007669"/>
    <property type="project" value="TreeGrafter"/>
</dbReference>
<feature type="repeat" description="LDL-receptor class B" evidence="19">
    <location>
        <begin position="2167"/>
        <end position="2211"/>
    </location>
</feature>
<feature type="disulfide bond" evidence="18">
    <location>
        <begin position="1116"/>
        <end position="1128"/>
    </location>
</feature>
<dbReference type="InterPro" id="IPR051221">
    <property type="entry name" value="LDLR-related"/>
</dbReference>
<feature type="disulfide bond" evidence="18">
    <location>
        <begin position="3870"/>
        <end position="3888"/>
    </location>
</feature>
<evidence type="ECO:0000256" key="5">
    <source>
        <dbReference type="ARBA" id="ARBA00022583"/>
    </source>
</evidence>
<dbReference type="Gene3D" id="2.10.25.10">
    <property type="entry name" value="Laminin"/>
    <property type="match status" value="6"/>
</dbReference>
<evidence type="ECO:0000313" key="24">
    <source>
        <dbReference type="EnsemblMetazoa" id="XP_038047204.1"/>
    </source>
</evidence>
<reference evidence="24" key="1">
    <citation type="submission" date="2022-11" db="UniProtKB">
        <authorList>
            <consortium name="EnsemblMetazoa"/>
        </authorList>
    </citation>
    <scope>IDENTIFICATION</scope>
</reference>
<feature type="disulfide bond" evidence="18">
    <location>
        <begin position="1135"/>
        <end position="1150"/>
    </location>
</feature>
<dbReference type="Pfam" id="PF24468">
    <property type="entry name" value="EGF_LRP2"/>
    <property type="match status" value="1"/>
</dbReference>
<dbReference type="SMART" id="SM00135">
    <property type="entry name" value="LY"/>
    <property type="match status" value="30"/>
</dbReference>
<feature type="disulfide bond" evidence="18">
    <location>
        <begin position="3777"/>
        <end position="3789"/>
    </location>
</feature>
<feature type="repeat" description="LDL-receptor class B" evidence="19">
    <location>
        <begin position="3275"/>
        <end position="3317"/>
    </location>
</feature>
<feature type="disulfide bond" evidence="18">
    <location>
        <begin position="2968"/>
        <end position="2983"/>
    </location>
</feature>
<feature type="repeat" description="LDL-receptor class B" evidence="19">
    <location>
        <begin position="1568"/>
        <end position="1611"/>
    </location>
</feature>
<feature type="disulfide bond" evidence="17">
    <location>
        <begin position="343"/>
        <end position="353"/>
    </location>
</feature>
<feature type="disulfide bond" evidence="18">
    <location>
        <begin position="3556"/>
        <end position="3571"/>
    </location>
</feature>
<feature type="domain" description="EGF-like" evidence="23">
    <location>
        <begin position="339"/>
        <end position="377"/>
    </location>
</feature>
<feature type="disulfide bond" evidence="18">
    <location>
        <begin position="3087"/>
        <end position="3102"/>
    </location>
</feature>
<evidence type="ECO:0000256" key="17">
    <source>
        <dbReference type="PROSITE-ProRule" id="PRU00076"/>
    </source>
</evidence>
<evidence type="ECO:0000256" key="8">
    <source>
        <dbReference type="ARBA" id="ARBA00022737"/>
    </source>
</evidence>
<dbReference type="Pfam" id="PF07645">
    <property type="entry name" value="EGF_CA"/>
    <property type="match status" value="4"/>
</dbReference>
<dbReference type="PROSITE" id="PS01187">
    <property type="entry name" value="EGF_CA"/>
    <property type="match status" value="4"/>
</dbReference>
<dbReference type="Gene3D" id="4.10.400.10">
    <property type="entry name" value="Low-density Lipoprotein Receptor"/>
    <property type="match status" value="34"/>
</dbReference>
<feature type="disulfide bond" evidence="18">
    <location>
        <begin position="3745"/>
        <end position="3763"/>
    </location>
</feature>
<feature type="disulfide bond" evidence="18">
    <location>
        <begin position="3576"/>
        <end position="3588"/>
    </location>
</feature>
<feature type="disulfide bond" evidence="18">
    <location>
        <begin position="3821"/>
        <end position="3833"/>
    </location>
</feature>
<feature type="disulfide bond" evidence="18">
    <location>
        <begin position="2867"/>
        <end position="2885"/>
    </location>
</feature>
<dbReference type="SUPFAM" id="SSF57424">
    <property type="entry name" value="LDL receptor-like module"/>
    <property type="match status" value="33"/>
</dbReference>
<feature type="disulfide bond" evidence="18">
    <location>
        <begin position="105"/>
        <end position="117"/>
    </location>
</feature>
<feature type="repeat" description="LDL-receptor class B" evidence="19">
    <location>
        <begin position="3362"/>
        <end position="3404"/>
    </location>
</feature>
<feature type="disulfide bond" evidence="18">
    <location>
        <begin position="44"/>
        <end position="59"/>
    </location>
</feature>
<dbReference type="PANTHER" id="PTHR22722:SF14">
    <property type="entry name" value="MEGALIN, ISOFORM A"/>
    <property type="match status" value="1"/>
</dbReference>
<feature type="disulfide bond" evidence="18">
    <location>
        <begin position="2988"/>
        <end position="3000"/>
    </location>
</feature>
<feature type="repeat" description="LDL-receptor class B" evidence="19">
    <location>
        <begin position="3232"/>
        <end position="3274"/>
    </location>
</feature>
<feature type="disulfide bond" evidence="18">
    <location>
        <begin position="1057"/>
        <end position="1072"/>
    </location>
</feature>
<dbReference type="FunFam" id="2.10.25.10:FF:000009">
    <property type="entry name" value="Low-density lipoprotein receptor isoform 1"/>
    <property type="match status" value="4"/>
</dbReference>
<dbReference type="InterPro" id="IPR002172">
    <property type="entry name" value="LDrepeatLR_classA_rpt"/>
</dbReference>
<dbReference type="InterPro" id="IPR001881">
    <property type="entry name" value="EGF-like_Ca-bd_dom"/>
</dbReference>
<organism evidence="24 25">
    <name type="scientific">Patiria miniata</name>
    <name type="common">Bat star</name>
    <name type="synonym">Asterina miniata</name>
    <dbReference type="NCBI Taxonomy" id="46514"/>
    <lineage>
        <taxon>Eukaryota</taxon>
        <taxon>Metazoa</taxon>
        <taxon>Echinodermata</taxon>
        <taxon>Eleutherozoa</taxon>
        <taxon>Asterozoa</taxon>
        <taxon>Asteroidea</taxon>
        <taxon>Valvatacea</taxon>
        <taxon>Valvatida</taxon>
        <taxon>Asterinidae</taxon>
        <taxon>Patiria</taxon>
    </lineage>
</organism>
<dbReference type="PROSITE" id="PS00022">
    <property type="entry name" value="EGF_1"/>
    <property type="match status" value="1"/>
</dbReference>
<dbReference type="Pfam" id="PF00058">
    <property type="entry name" value="Ldl_recept_b"/>
    <property type="match status" value="6"/>
</dbReference>
<feature type="disulfide bond" evidence="18">
    <location>
        <begin position="2784"/>
        <end position="2802"/>
    </location>
</feature>
<protein>
    <recommendedName>
        <fullName evidence="23">EGF-like domain-containing protein</fullName>
    </recommendedName>
</protein>
<keyword evidence="10 21" id="KW-1133">Transmembrane helix</keyword>
<evidence type="ECO:0000256" key="7">
    <source>
        <dbReference type="ARBA" id="ARBA00022729"/>
    </source>
</evidence>
<feature type="disulfide bond" evidence="18">
    <location>
        <begin position="144"/>
        <end position="156"/>
    </location>
</feature>
<feature type="disulfide bond" evidence="18">
    <location>
        <begin position="2777"/>
        <end position="2789"/>
    </location>
</feature>
<feature type="disulfide bond" evidence="17">
    <location>
        <begin position="4387"/>
        <end position="4396"/>
    </location>
</feature>